<dbReference type="PANTHER" id="PTHR12526">
    <property type="entry name" value="GLYCOSYLTRANSFERASE"/>
    <property type="match status" value="1"/>
</dbReference>
<dbReference type="Pfam" id="PF13439">
    <property type="entry name" value="Glyco_transf_4"/>
    <property type="match status" value="1"/>
</dbReference>
<dbReference type="Gene3D" id="3.40.50.2000">
    <property type="entry name" value="Glycogen Phosphorylase B"/>
    <property type="match status" value="2"/>
</dbReference>
<dbReference type="RefSeq" id="WP_148365896.1">
    <property type="nucleotide sequence ID" value="NZ_JARZAK010000019.1"/>
</dbReference>
<keyword evidence="3" id="KW-1185">Reference proteome</keyword>
<dbReference type="InterPro" id="IPR028098">
    <property type="entry name" value="Glyco_trans_4-like_N"/>
</dbReference>
<reference evidence="2 3" key="1">
    <citation type="submission" date="2023-04" db="EMBL/GenBank/DDBJ databases">
        <title>Bacteroides pacosi sp. nov., isolated from the fecal material of an alpaca.</title>
        <authorList>
            <person name="Miller S."/>
            <person name="Hendry M."/>
            <person name="King J."/>
            <person name="Sankaranarayanan K."/>
            <person name="Lawson P.A."/>
        </authorList>
    </citation>
    <scope>NUCLEOTIDE SEQUENCE [LARGE SCALE GENOMIC DNA]</scope>
    <source>
        <strain evidence="2 3">A2-P53</strain>
    </source>
</reference>
<dbReference type="EMBL" id="JARZAK010000019">
    <property type="protein sequence ID" value="MDY7260134.1"/>
    <property type="molecule type" value="Genomic_DNA"/>
</dbReference>
<name>A0ABU5HVT6_9BACE</name>
<dbReference type="CDD" id="cd03823">
    <property type="entry name" value="GT4_ExpE7-like"/>
    <property type="match status" value="1"/>
</dbReference>
<feature type="domain" description="Glycosyltransferase subfamily 4-like N-terminal" evidence="1">
    <location>
        <begin position="17"/>
        <end position="208"/>
    </location>
</feature>
<evidence type="ECO:0000313" key="2">
    <source>
        <dbReference type="EMBL" id="MDY7260134.1"/>
    </source>
</evidence>
<protein>
    <submittedName>
        <fullName evidence="2">Glycosyltransferase family 4 protein</fullName>
    </submittedName>
</protein>
<evidence type="ECO:0000259" key="1">
    <source>
        <dbReference type="Pfam" id="PF13439"/>
    </source>
</evidence>
<dbReference type="Pfam" id="PF13692">
    <property type="entry name" value="Glyco_trans_1_4"/>
    <property type="match status" value="1"/>
</dbReference>
<sequence>MKRLLIINTLYSPNIGGGAEIICQEQAEALAVRGYHVSVLTTGAANRKVVSDTVNGLTVYRVGIRNIYWHFEKRNGRLVHLIWHLQDIYNSAMMAGVEWVLNKEKPDVVICHNISGLSISIWKVIKRRNIPIIEVLHDQYFRCPNSNAFKHGKPCEGQCVLCRLMRLPHRYMSNQVDVVIGVSRFVLDSLICLGYFARSCKKVIHNARNITEPQQYLIWNGNEPLRLGYIGTLSEVKGVEWLIRTFMKMNINATLTIAGRGDTQDYESYLHNLAYGDSRINFVGYVKQAEHYANIHLSVIPSRWPDTFPTVAFESCAYHVPVIATNCGGLPEIIQSGINGVIVDASDIDSLSKAIMYIYDNPAILASMALRARNTVEEMMDFEGWIDKYEEIIESI</sequence>
<accession>A0ABU5HVT6</accession>
<dbReference type="Proteomes" id="UP001292913">
    <property type="component" value="Unassembled WGS sequence"/>
</dbReference>
<dbReference type="SUPFAM" id="SSF53756">
    <property type="entry name" value="UDP-Glycosyltransferase/glycogen phosphorylase"/>
    <property type="match status" value="1"/>
</dbReference>
<comment type="caution">
    <text evidence="2">The sequence shown here is derived from an EMBL/GenBank/DDBJ whole genome shotgun (WGS) entry which is preliminary data.</text>
</comment>
<evidence type="ECO:0000313" key="3">
    <source>
        <dbReference type="Proteomes" id="UP001292913"/>
    </source>
</evidence>
<organism evidence="2 3">
    <name type="scientific">Bacteroides vicugnae</name>
    <dbReference type="NCBI Taxonomy" id="3037989"/>
    <lineage>
        <taxon>Bacteria</taxon>
        <taxon>Pseudomonadati</taxon>
        <taxon>Bacteroidota</taxon>
        <taxon>Bacteroidia</taxon>
        <taxon>Bacteroidales</taxon>
        <taxon>Bacteroidaceae</taxon>
        <taxon>Bacteroides</taxon>
    </lineage>
</organism>
<proteinExistence type="predicted"/>
<gene>
    <name evidence="2" type="ORF">QHG74_20690</name>
</gene>